<dbReference type="GO" id="GO:0015031">
    <property type="term" value="P:protein transport"/>
    <property type="evidence" value="ECO:0007669"/>
    <property type="project" value="UniProtKB-KW"/>
</dbReference>
<proteinExistence type="predicted"/>
<keyword evidence="6 8" id="KW-0472">Membrane</keyword>
<evidence type="ECO:0000256" key="2">
    <source>
        <dbReference type="ARBA" id="ARBA00022448"/>
    </source>
</evidence>
<keyword evidence="4" id="KW-0653">Protein transport</keyword>
<dbReference type="GO" id="GO:0000149">
    <property type="term" value="F:SNARE binding"/>
    <property type="evidence" value="ECO:0007669"/>
    <property type="project" value="TreeGrafter"/>
</dbReference>
<reference evidence="10" key="1">
    <citation type="submission" date="2021-01" db="EMBL/GenBank/DDBJ databases">
        <authorList>
            <person name="Corre E."/>
            <person name="Pelletier E."/>
            <person name="Niang G."/>
            <person name="Scheremetjew M."/>
            <person name="Finn R."/>
            <person name="Kale V."/>
            <person name="Holt S."/>
            <person name="Cochrane G."/>
            <person name="Meng A."/>
            <person name="Brown T."/>
            <person name="Cohen L."/>
        </authorList>
    </citation>
    <scope>NUCLEOTIDE SEQUENCE</scope>
    <source>
        <strain evidence="10">CCAC1681</strain>
    </source>
</reference>
<dbReference type="GO" id="GO:0005484">
    <property type="term" value="F:SNAP receptor activity"/>
    <property type="evidence" value="ECO:0007669"/>
    <property type="project" value="InterPro"/>
</dbReference>
<dbReference type="InterPro" id="IPR000727">
    <property type="entry name" value="T_SNARE_dom"/>
</dbReference>
<dbReference type="GO" id="GO:0031902">
    <property type="term" value="C:late endosome membrane"/>
    <property type="evidence" value="ECO:0007669"/>
    <property type="project" value="TreeGrafter"/>
</dbReference>
<accession>A0A7S0GYQ3</accession>
<keyword evidence="2" id="KW-0813">Transport</keyword>
<dbReference type="GO" id="GO:0031201">
    <property type="term" value="C:SNARE complex"/>
    <property type="evidence" value="ECO:0007669"/>
    <property type="project" value="InterPro"/>
</dbReference>
<dbReference type="AlphaFoldDB" id="A0A7S0GYQ3"/>
<dbReference type="EMBL" id="HBEN01012808">
    <property type="protein sequence ID" value="CAD8448531.1"/>
    <property type="molecule type" value="Transcribed_RNA"/>
</dbReference>
<dbReference type="PROSITE" id="PS50192">
    <property type="entry name" value="T_SNARE"/>
    <property type="match status" value="1"/>
</dbReference>
<evidence type="ECO:0000256" key="8">
    <source>
        <dbReference type="SAM" id="Phobius"/>
    </source>
</evidence>
<evidence type="ECO:0000259" key="9">
    <source>
        <dbReference type="PROSITE" id="PS50192"/>
    </source>
</evidence>
<keyword evidence="3 8" id="KW-0812">Transmembrane</keyword>
<evidence type="ECO:0000256" key="7">
    <source>
        <dbReference type="SAM" id="Coils"/>
    </source>
</evidence>
<gene>
    <name evidence="10" type="ORF">MSP1401_LOCUS10664</name>
</gene>
<dbReference type="SUPFAM" id="SSF58038">
    <property type="entry name" value="SNARE fusion complex"/>
    <property type="match status" value="1"/>
</dbReference>
<feature type="transmembrane region" description="Helical" evidence="8">
    <location>
        <begin position="260"/>
        <end position="280"/>
    </location>
</feature>
<dbReference type="GO" id="GO:0006906">
    <property type="term" value="P:vesicle fusion"/>
    <property type="evidence" value="ECO:0007669"/>
    <property type="project" value="TreeGrafter"/>
</dbReference>
<dbReference type="GO" id="GO:0012507">
    <property type="term" value="C:ER to Golgi transport vesicle membrane"/>
    <property type="evidence" value="ECO:0007669"/>
    <property type="project" value="TreeGrafter"/>
</dbReference>
<feature type="domain" description="T-SNARE coiled-coil homology" evidence="9">
    <location>
        <begin position="188"/>
        <end position="250"/>
    </location>
</feature>
<dbReference type="SMART" id="SM00397">
    <property type="entry name" value="t_SNARE"/>
    <property type="match status" value="1"/>
</dbReference>
<evidence type="ECO:0000256" key="1">
    <source>
        <dbReference type="ARBA" id="ARBA00004211"/>
    </source>
</evidence>
<evidence type="ECO:0000256" key="4">
    <source>
        <dbReference type="ARBA" id="ARBA00022927"/>
    </source>
</evidence>
<sequence>MSTVAADLDAQVRAIYVQLDDGFGDTATLEGDPAAASAHLKAMTSKMAESKRLIKEYERVSKETEGADLDAVAVRKKEMVQKLNTYVNKKKAAQADIAARVASNAAAVGVPGAATAATVAGAAGTASLLAARVGTDLPSAPIDDPSAAALFKGASSALKGKASVDSGAAPEQVDLQVMELQDVMQVGRDKMKATDDAIERSKKTVETTIALGQQTAEALRNQTQQMERVVDDLDEIHFSLKKSFKVIRDLTRGLATDKCILALLFLVVAGVVAIIAVKIAGLDKNDEVIDVDPLNNQNTADSAARRLHRRMLFDDGEARDTRTGLFLY</sequence>
<evidence type="ECO:0000256" key="6">
    <source>
        <dbReference type="ARBA" id="ARBA00023136"/>
    </source>
</evidence>
<dbReference type="GO" id="GO:0005789">
    <property type="term" value="C:endoplasmic reticulum membrane"/>
    <property type="evidence" value="ECO:0007669"/>
    <property type="project" value="TreeGrafter"/>
</dbReference>
<dbReference type="PANTHER" id="PTHR21230">
    <property type="entry name" value="VESICLE TRANSPORT V-SNARE PROTEIN VTI1-RELATED"/>
    <property type="match status" value="1"/>
</dbReference>
<evidence type="ECO:0000313" key="10">
    <source>
        <dbReference type="EMBL" id="CAD8448531.1"/>
    </source>
</evidence>
<protein>
    <recommendedName>
        <fullName evidence="9">t-SNARE coiled-coil homology domain-containing protein</fullName>
    </recommendedName>
</protein>
<comment type="subcellular location">
    <subcellularLocation>
        <location evidence="1">Membrane</location>
        <topology evidence="1">Single-pass type IV membrane protein</topology>
    </subcellularLocation>
</comment>
<feature type="coiled-coil region" evidence="7">
    <location>
        <begin position="40"/>
        <end position="96"/>
    </location>
</feature>
<dbReference type="CDD" id="cd15861">
    <property type="entry name" value="SNARE_SNAP25N_23N_29N_SEC9N"/>
    <property type="match status" value="1"/>
</dbReference>
<organism evidence="10">
    <name type="scientific">Micromonas pusilla</name>
    <name type="common">Picoplanktonic green alga</name>
    <name type="synonym">Chromulina pusilla</name>
    <dbReference type="NCBI Taxonomy" id="38833"/>
    <lineage>
        <taxon>Eukaryota</taxon>
        <taxon>Viridiplantae</taxon>
        <taxon>Chlorophyta</taxon>
        <taxon>Mamiellophyceae</taxon>
        <taxon>Mamiellales</taxon>
        <taxon>Mamiellaceae</taxon>
        <taxon>Micromonas</taxon>
    </lineage>
</organism>
<dbReference type="Gene3D" id="1.20.5.110">
    <property type="match status" value="1"/>
</dbReference>
<name>A0A7S0GYQ3_MICPS</name>
<dbReference type="PANTHER" id="PTHR21230:SF79">
    <property type="entry name" value="T-SNARE COILED-COIL HOMOLOGY DOMAIN-CONTAINING PROTEIN"/>
    <property type="match status" value="1"/>
</dbReference>
<keyword evidence="7" id="KW-0175">Coiled coil</keyword>
<dbReference type="InterPro" id="IPR044766">
    <property type="entry name" value="NPSN/SNAP25-like_N_SNARE"/>
</dbReference>
<evidence type="ECO:0000256" key="5">
    <source>
        <dbReference type="ARBA" id="ARBA00022989"/>
    </source>
</evidence>
<evidence type="ECO:0000256" key="3">
    <source>
        <dbReference type="ARBA" id="ARBA00022692"/>
    </source>
</evidence>
<dbReference type="GO" id="GO:0005794">
    <property type="term" value="C:Golgi apparatus"/>
    <property type="evidence" value="ECO:0007669"/>
    <property type="project" value="TreeGrafter"/>
</dbReference>
<keyword evidence="5 8" id="KW-1133">Transmembrane helix</keyword>